<accession>S8BKG8</accession>
<dbReference type="Pfam" id="PF03124">
    <property type="entry name" value="EXS"/>
    <property type="match status" value="1"/>
</dbReference>
<comment type="subcellular location">
    <subcellularLocation>
        <location evidence="1">Membrane</location>
        <topology evidence="1">Multi-pass membrane protein</topology>
    </subcellularLocation>
</comment>
<feature type="compositionally biased region" description="Basic and acidic residues" evidence="7">
    <location>
        <begin position="159"/>
        <end position="175"/>
    </location>
</feature>
<feature type="region of interest" description="Disordered" evidence="7">
    <location>
        <begin position="68"/>
        <end position="197"/>
    </location>
</feature>
<evidence type="ECO:0000256" key="7">
    <source>
        <dbReference type="SAM" id="MobiDB-lite"/>
    </source>
</evidence>
<feature type="transmembrane region" description="Helical" evidence="8">
    <location>
        <begin position="694"/>
        <end position="715"/>
    </location>
</feature>
<feature type="transmembrane region" description="Helical" evidence="8">
    <location>
        <begin position="771"/>
        <end position="794"/>
    </location>
</feature>
<feature type="compositionally biased region" description="Acidic residues" evidence="7">
    <location>
        <begin position="1149"/>
        <end position="1161"/>
    </location>
</feature>
<dbReference type="HOGENOM" id="CLU_006116_1_0_1"/>
<evidence type="ECO:0000259" key="10">
    <source>
        <dbReference type="PROSITE" id="PS51382"/>
    </source>
</evidence>
<dbReference type="EMBL" id="AQGS01000443">
    <property type="protein sequence ID" value="EPS39853.1"/>
    <property type="molecule type" value="Genomic_DNA"/>
</dbReference>
<name>S8BKG8_DACHA</name>
<dbReference type="Proteomes" id="UP000015100">
    <property type="component" value="Unassembled WGS sequence"/>
</dbReference>
<feature type="compositionally biased region" description="Low complexity" evidence="7">
    <location>
        <begin position="1218"/>
        <end position="1229"/>
    </location>
</feature>
<dbReference type="STRING" id="1284197.S8BKG8"/>
<dbReference type="PROSITE" id="PS51380">
    <property type="entry name" value="EXS"/>
    <property type="match status" value="1"/>
</dbReference>
<dbReference type="eggNOG" id="KOG1162">
    <property type="taxonomic scope" value="Eukaryota"/>
</dbReference>
<feature type="transmembrane region" description="Helical" evidence="8">
    <location>
        <begin position="871"/>
        <end position="895"/>
    </location>
</feature>
<proteinExistence type="inferred from homology"/>
<evidence type="ECO:0000256" key="2">
    <source>
        <dbReference type="ARBA" id="ARBA00009665"/>
    </source>
</evidence>
<keyword evidence="3 8" id="KW-0812">Transmembrane</keyword>
<keyword evidence="6" id="KW-0175">Coiled coil</keyword>
<feature type="compositionally biased region" description="Low complexity" evidence="7">
    <location>
        <begin position="1076"/>
        <end position="1091"/>
    </location>
</feature>
<feature type="region of interest" description="Disordered" evidence="7">
    <location>
        <begin position="210"/>
        <end position="304"/>
    </location>
</feature>
<dbReference type="InterPro" id="IPR004342">
    <property type="entry name" value="EXS_C"/>
</dbReference>
<dbReference type="PANTHER" id="PTHR10783">
    <property type="entry name" value="XENOTROPIC AND POLYTROPIC RETROVIRUS RECEPTOR 1-RELATED"/>
    <property type="match status" value="1"/>
</dbReference>
<evidence type="ECO:0000313" key="11">
    <source>
        <dbReference type="EMBL" id="EPS39853.1"/>
    </source>
</evidence>
<keyword evidence="4 8" id="KW-1133">Transmembrane helix</keyword>
<feature type="region of interest" description="Disordered" evidence="7">
    <location>
        <begin position="1168"/>
        <end position="1187"/>
    </location>
</feature>
<feature type="region of interest" description="Disordered" evidence="7">
    <location>
        <begin position="1110"/>
        <end position="1161"/>
    </location>
</feature>
<protein>
    <recommendedName>
        <fullName evidence="13">SPX domain-containing protein</fullName>
    </recommendedName>
</protein>
<feature type="domain" description="SPX" evidence="10">
    <location>
        <begin position="1"/>
        <end position="549"/>
    </location>
</feature>
<feature type="compositionally biased region" description="Low complexity" evidence="7">
    <location>
        <begin position="1050"/>
        <end position="1069"/>
    </location>
</feature>
<evidence type="ECO:0000313" key="12">
    <source>
        <dbReference type="Proteomes" id="UP000015100"/>
    </source>
</evidence>
<feature type="transmembrane region" description="Helical" evidence="8">
    <location>
        <begin position="642"/>
        <end position="668"/>
    </location>
</feature>
<feature type="transmembrane region" description="Helical" evidence="8">
    <location>
        <begin position="836"/>
        <end position="859"/>
    </location>
</feature>
<feature type="region of interest" description="Disordered" evidence="7">
    <location>
        <begin position="1046"/>
        <end position="1096"/>
    </location>
</feature>
<feature type="compositionally biased region" description="Low complexity" evidence="7">
    <location>
        <begin position="110"/>
        <end position="121"/>
    </location>
</feature>
<evidence type="ECO:0000256" key="8">
    <source>
        <dbReference type="SAM" id="Phobius"/>
    </source>
</evidence>
<feature type="transmembrane region" description="Helical" evidence="8">
    <location>
        <begin position="602"/>
        <end position="622"/>
    </location>
</feature>
<feature type="region of interest" description="Disordered" evidence="7">
    <location>
        <begin position="1201"/>
        <end position="1296"/>
    </location>
</feature>
<evidence type="ECO:0008006" key="13">
    <source>
        <dbReference type="Google" id="ProtNLM"/>
    </source>
</evidence>
<dbReference type="GO" id="GO:0000822">
    <property type="term" value="F:inositol hexakisphosphate binding"/>
    <property type="evidence" value="ECO:0007669"/>
    <property type="project" value="TreeGrafter"/>
</dbReference>
<feature type="transmembrane region" description="Helical" evidence="8">
    <location>
        <begin position="721"/>
        <end position="737"/>
    </location>
</feature>
<dbReference type="GO" id="GO:0006817">
    <property type="term" value="P:phosphate ion transport"/>
    <property type="evidence" value="ECO:0007669"/>
    <property type="project" value="TreeGrafter"/>
</dbReference>
<evidence type="ECO:0000259" key="9">
    <source>
        <dbReference type="PROSITE" id="PS51380"/>
    </source>
</evidence>
<reference evidence="12" key="2">
    <citation type="submission" date="2013-04" db="EMBL/GenBank/DDBJ databases">
        <title>Genomic mechanisms accounting for the adaptation to parasitism in nematode-trapping fungi.</title>
        <authorList>
            <person name="Ahren D.G."/>
        </authorList>
    </citation>
    <scope>NUCLEOTIDE SEQUENCE [LARGE SCALE GENOMIC DNA]</scope>
    <source>
        <strain evidence="12">CBS 200.50</strain>
    </source>
</reference>
<evidence type="ECO:0000256" key="4">
    <source>
        <dbReference type="ARBA" id="ARBA00022989"/>
    </source>
</evidence>
<gene>
    <name evidence="11" type="ORF">H072_6265</name>
</gene>
<evidence type="ECO:0000256" key="1">
    <source>
        <dbReference type="ARBA" id="ARBA00004141"/>
    </source>
</evidence>
<dbReference type="GO" id="GO:0016036">
    <property type="term" value="P:cellular response to phosphate starvation"/>
    <property type="evidence" value="ECO:0007669"/>
    <property type="project" value="TreeGrafter"/>
</dbReference>
<dbReference type="OMA" id="WVEARIN"/>
<keyword evidence="12" id="KW-1185">Reference proteome</keyword>
<dbReference type="PROSITE" id="PS51382">
    <property type="entry name" value="SPX"/>
    <property type="match status" value="1"/>
</dbReference>
<reference evidence="11 12" key="1">
    <citation type="journal article" date="2013" name="PLoS Genet.">
        <title>Genomic mechanisms accounting for the adaptation to parasitism in nematode-trapping fungi.</title>
        <authorList>
            <person name="Meerupati T."/>
            <person name="Andersson K.M."/>
            <person name="Friman E."/>
            <person name="Kumar D."/>
            <person name="Tunlid A."/>
            <person name="Ahren D."/>
        </authorList>
    </citation>
    <scope>NUCLEOTIDE SEQUENCE [LARGE SCALE GENOMIC DNA]</scope>
    <source>
        <strain evidence="11 12">CBS 200.50</strain>
    </source>
</reference>
<feature type="compositionally biased region" description="Basic and acidic residues" evidence="7">
    <location>
        <begin position="1283"/>
        <end position="1296"/>
    </location>
</feature>
<dbReference type="GO" id="GO:0005886">
    <property type="term" value="C:plasma membrane"/>
    <property type="evidence" value="ECO:0007669"/>
    <property type="project" value="TreeGrafter"/>
</dbReference>
<evidence type="ECO:0000256" key="3">
    <source>
        <dbReference type="ARBA" id="ARBA00022692"/>
    </source>
</evidence>
<keyword evidence="5 8" id="KW-0472">Membrane</keyword>
<evidence type="ECO:0000256" key="6">
    <source>
        <dbReference type="SAM" id="Coils"/>
    </source>
</evidence>
<dbReference type="CDD" id="cd14475">
    <property type="entry name" value="SPX_SYG1_like"/>
    <property type="match status" value="1"/>
</dbReference>
<feature type="coiled-coil region" evidence="6">
    <location>
        <begin position="352"/>
        <end position="379"/>
    </location>
</feature>
<dbReference type="Pfam" id="PF03105">
    <property type="entry name" value="SPX"/>
    <property type="match status" value="1"/>
</dbReference>
<comment type="caution">
    <text evidence="11">The sequence shown here is derived from an EMBL/GenBank/DDBJ whole genome shotgun (WGS) entry which is preliminary data.</text>
</comment>
<comment type="similarity">
    <text evidence="2">Belongs to the SYG1 (TC 2.A.94) family.</text>
</comment>
<feature type="domain" description="EXS" evidence="9">
    <location>
        <begin position="802"/>
        <end position="998"/>
    </location>
</feature>
<dbReference type="OrthoDB" id="9970435at2759"/>
<dbReference type="InterPro" id="IPR004331">
    <property type="entry name" value="SPX_dom"/>
</dbReference>
<evidence type="ECO:0000256" key="5">
    <source>
        <dbReference type="ARBA" id="ARBA00023136"/>
    </source>
</evidence>
<dbReference type="PANTHER" id="PTHR10783:SF103">
    <property type="entry name" value="SOLUTE CARRIER FAMILY 53 MEMBER 1"/>
    <property type="match status" value="1"/>
</dbReference>
<sequence length="1296" mass="145049">MKFAKQLEDNLVPEWRIKYLDYKGAKKKLKAVRRAIRNAEAASASTLGYPTPHAAAGIAHRFRSGSVSRSAASSLKQHLSPTSDRGESPTGLRKPASDPASVTPASNGLAASPAVTTASTPGKRKQTERAVLSIREDEAEDEFDRRQSATRRGAMADGDSWKAGKQEEGEAEERIYLNPSPVNGRLAPPAGGYGAISPAPAVPVRPATTIAIPSKPSLPPDLDLPEPARPLEDQPSPILRRRTYDSSQSSKGNGVPKGERTPRFALGDGDPSNPSPQTVRPTDDPASDSPPLATASSIPRNHSHPVFRSVFGSLRHRISGGGRRTSLPNLRNAQIYIEMTEDAQKEFFNYLAAELEKINDFYEAKETEAKERLARIEHQISIMTRNRLFEKERERQAAEEDQTAPAFDWKHPKGIVTGTVLQVKKRISMDTRNGHVKGASHRNSSLEDSSIHPTIAKLGASALEAAAGPAQPNHRTTTNSSLDDYTRRTETQHVRYKTAKRKLKAALIEYYHSLELLKSFSLLNREGFRKILKKFDKTAHTHIANKYLEEKVHSASFASSEEVEKLLGRTEDIFATHYEKGRRKHAVERLRTREHKRPATGAMFRAGWWLGMTIPLLVQALYEAYYRLDDGYGMRHESQVSYLLQIWAGFAFPTLFMLLFSICCRAWVEARINYVFIFEFDTRNNLDWRELMELPAMFAFVQALLMWFSFATFWGDDFDRIWFPLIYVILGLLVIFNPFKFGYFHSRKWLLYTLYRLFWAGVYPVEFRDFWSGDIFCSMTYTLGNIPLFFCLWSKNWDNPTQCNSSHSRLLGFFTCLPSIWRLLQCFRRYHDTRNAFPHLANAGKYGCGILYYMTLSMWRIDKGDDKLKAAFILFAGLNSLYTSTWDLLMDWSLLNWYAPNRLLRTELAFRQPSAYYLAMITDPIIRFSWIFYIIFVNEIQHSALLSFMVSLAELGRRFVWCFFRMENEHCANVNKFRAYKDDVPLPYNVPFPSVPSTSRFQRAPSLAGRTPRITTAAPRVTGAEARVDEEIAAVSGGLTPLTIGRRPSVTTTLPAGATVTTTGTAKTPSAIEAGPTTSSPTMRRTSATSTLPERTPLLRAWTLATTAHAQDFERKRPPSRSVLADASADVSGSAPGRFRGYLNSTAIYDDDDDDDDSESEEDRIRMNLGSGYHGADGVSEGGYAPSLADDAVEGMAGLSLRRTRTGTGTGRRDADADAAAAAEEGSGTVTPGYRGTGAVLSPTIVPQQRRRRRQRQRQQQQQHQGGASPGIGPSSRAAYSGRDYERRGSHSGEQE</sequence>
<organism evidence="11 12">
    <name type="scientific">Dactylellina haptotyla (strain CBS 200.50)</name>
    <name type="common">Nematode-trapping fungus</name>
    <name type="synonym">Monacrosporium haptotylum</name>
    <dbReference type="NCBI Taxonomy" id="1284197"/>
    <lineage>
        <taxon>Eukaryota</taxon>
        <taxon>Fungi</taxon>
        <taxon>Dikarya</taxon>
        <taxon>Ascomycota</taxon>
        <taxon>Pezizomycotina</taxon>
        <taxon>Orbiliomycetes</taxon>
        <taxon>Orbiliales</taxon>
        <taxon>Orbiliaceae</taxon>
        <taxon>Dactylellina</taxon>
    </lineage>
</organism>
<dbReference type="GO" id="GO:0005794">
    <property type="term" value="C:Golgi apparatus"/>
    <property type="evidence" value="ECO:0007669"/>
    <property type="project" value="TreeGrafter"/>
</dbReference>
<feature type="transmembrane region" description="Helical" evidence="8">
    <location>
        <begin position="915"/>
        <end position="936"/>
    </location>
</feature>